<dbReference type="Proteomes" id="UP000014760">
    <property type="component" value="Unassembled WGS sequence"/>
</dbReference>
<dbReference type="InterPro" id="IPR042289">
    <property type="entry name" value="COA6"/>
</dbReference>
<dbReference type="InterPro" id="IPR036549">
    <property type="entry name" value="CX6/COA6-like_sf"/>
</dbReference>
<dbReference type="GO" id="GO:0008535">
    <property type="term" value="P:respiratory chain complex IV assembly"/>
    <property type="evidence" value="ECO:0007669"/>
    <property type="project" value="InterPro"/>
</dbReference>
<dbReference type="PANTHER" id="PTHR46690">
    <property type="entry name" value="CYTOCHROME C OXIDASE ASSEMBLY FACTOR 6 HOMOLOG"/>
    <property type="match status" value="1"/>
</dbReference>
<dbReference type="Gene3D" id="1.10.10.140">
    <property type="entry name" value="Cytochrome c oxidase, subunit VIb"/>
    <property type="match status" value="1"/>
</dbReference>
<dbReference type="GO" id="GO:0042775">
    <property type="term" value="P:mitochondrial ATP synthesis coupled electron transport"/>
    <property type="evidence" value="ECO:0007669"/>
    <property type="project" value="TreeGrafter"/>
</dbReference>
<dbReference type="HOGENOM" id="CLU_142408_4_0_1"/>
<reference evidence="6" key="1">
    <citation type="submission" date="2012-12" db="EMBL/GenBank/DDBJ databases">
        <authorList>
            <person name="Hellsten U."/>
            <person name="Grimwood J."/>
            <person name="Chapman J.A."/>
            <person name="Shapiro H."/>
            <person name="Aerts A."/>
            <person name="Otillar R.P."/>
            <person name="Terry A.Y."/>
            <person name="Boore J.L."/>
            <person name="Simakov O."/>
            <person name="Marletaz F."/>
            <person name="Cho S.-J."/>
            <person name="Edsinger-Gonzales E."/>
            <person name="Havlak P."/>
            <person name="Kuo D.-H."/>
            <person name="Larsson T."/>
            <person name="Lv J."/>
            <person name="Arendt D."/>
            <person name="Savage R."/>
            <person name="Osoegawa K."/>
            <person name="de Jong P."/>
            <person name="Lindberg D.R."/>
            <person name="Seaver E.C."/>
            <person name="Weisblat D.A."/>
            <person name="Putnam N.H."/>
            <person name="Grigoriev I.V."/>
            <person name="Rokhsar D.S."/>
        </authorList>
    </citation>
    <scope>NUCLEOTIDE SEQUENCE</scope>
    <source>
        <strain evidence="6">I ESC-2004</strain>
    </source>
</reference>
<dbReference type="EMBL" id="KB292234">
    <property type="protein sequence ID" value="ELU17933.1"/>
    <property type="molecule type" value="Genomic_DNA"/>
</dbReference>
<dbReference type="Pfam" id="PF02297">
    <property type="entry name" value="COX6B"/>
    <property type="match status" value="1"/>
</dbReference>
<evidence type="ECO:0000256" key="2">
    <source>
        <dbReference type="ARBA" id="ARBA00023128"/>
    </source>
</evidence>
<dbReference type="AlphaFoldDB" id="R7VGF5"/>
<dbReference type="SUPFAM" id="SSF47694">
    <property type="entry name" value="Cytochrome c oxidase subunit h"/>
    <property type="match status" value="1"/>
</dbReference>
<dbReference type="OMA" id="NEESACA"/>
<keyword evidence="6" id="KW-1185">Reference proteome</keyword>
<evidence type="ECO:0000256" key="1">
    <source>
        <dbReference type="ARBA" id="ARBA00004173"/>
    </source>
</evidence>
<dbReference type="FunCoup" id="R7VGF5">
    <property type="interactions" value="325"/>
</dbReference>
<sequence>MATTAKYLNKTERAACWKHRDSYFDCLTLNNEDANKCVKQFKDYEDSCPKAWVIHFLRKRSFDKMKEQMDKGFDPIDSKTKA</sequence>
<dbReference type="EMBL" id="AMQN01003927">
    <property type="status" value="NOT_ANNOTATED_CDS"/>
    <property type="molecule type" value="Genomic_DNA"/>
</dbReference>
<dbReference type="GO" id="GO:0005739">
    <property type="term" value="C:mitochondrion"/>
    <property type="evidence" value="ECO:0007669"/>
    <property type="project" value="UniProtKB-SubCell"/>
</dbReference>
<gene>
    <name evidence="4" type="ORF">CAPTEDRAFT_172907</name>
</gene>
<evidence type="ECO:0000313" key="5">
    <source>
        <dbReference type="EnsemblMetazoa" id="CapteP172907"/>
    </source>
</evidence>
<organism evidence="4">
    <name type="scientific">Capitella teleta</name>
    <name type="common">Polychaete worm</name>
    <dbReference type="NCBI Taxonomy" id="283909"/>
    <lineage>
        <taxon>Eukaryota</taxon>
        <taxon>Metazoa</taxon>
        <taxon>Spiralia</taxon>
        <taxon>Lophotrochozoa</taxon>
        <taxon>Annelida</taxon>
        <taxon>Polychaeta</taxon>
        <taxon>Sedentaria</taxon>
        <taxon>Scolecida</taxon>
        <taxon>Capitellidae</taxon>
        <taxon>Capitella</taxon>
    </lineage>
</organism>
<comment type="subcellular location">
    <subcellularLocation>
        <location evidence="1">Mitochondrion</location>
    </subcellularLocation>
</comment>
<protein>
    <recommendedName>
        <fullName evidence="7">Cytochrome c oxidase assembly factor 6</fullName>
    </recommendedName>
</protein>
<name>R7VGF5_CAPTE</name>
<dbReference type="PROSITE" id="PS51808">
    <property type="entry name" value="CHCH"/>
    <property type="match status" value="1"/>
</dbReference>
<evidence type="ECO:0008006" key="7">
    <source>
        <dbReference type="Google" id="ProtNLM"/>
    </source>
</evidence>
<accession>R7VGF5</accession>
<evidence type="ECO:0000313" key="4">
    <source>
        <dbReference type="EMBL" id="ELU17933.1"/>
    </source>
</evidence>
<dbReference type="EnsemblMetazoa" id="CapteT172907">
    <property type="protein sequence ID" value="CapteP172907"/>
    <property type="gene ID" value="CapteG172907"/>
</dbReference>
<dbReference type="OrthoDB" id="16284at2759"/>
<dbReference type="InterPro" id="IPR048280">
    <property type="entry name" value="COX6B-like"/>
</dbReference>
<dbReference type="STRING" id="283909.R7VGF5"/>
<evidence type="ECO:0000313" key="6">
    <source>
        <dbReference type="Proteomes" id="UP000014760"/>
    </source>
</evidence>
<keyword evidence="3" id="KW-1015">Disulfide bond</keyword>
<reference evidence="4 6" key="2">
    <citation type="journal article" date="2013" name="Nature">
        <title>Insights into bilaterian evolution from three spiralian genomes.</title>
        <authorList>
            <person name="Simakov O."/>
            <person name="Marletaz F."/>
            <person name="Cho S.J."/>
            <person name="Edsinger-Gonzales E."/>
            <person name="Havlak P."/>
            <person name="Hellsten U."/>
            <person name="Kuo D.H."/>
            <person name="Larsson T."/>
            <person name="Lv J."/>
            <person name="Arendt D."/>
            <person name="Savage R."/>
            <person name="Osoegawa K."/>
            <person name="de Jong P."/>
            <person name="Grimwood J."/>
            <person name="Chapman J.A."/>
            <person name="Shapiro H."/>
            <person name="Aerts A."/>
            <person name="Otillar R.P."/>
            <person name="Terry A.Y."/>
            <person name="Boore J.L."/>
            <person name="Grigoriev I.V."/>
            <person name="Lindberg D.R."/>
            <person name="Seaver E.C."/>
            <person name="Weisblat D.A."/>
            <person name="Putnam N.H."/>
            <person name="Rokhsar D.S."/>
        </authorList>
    </citation>
    <scope>NUCLEOTIDE SEQUENCE</scope>
    <source>
        <strain evidence="4 6">I ESC-2004</strain>
    </source>
</reference>
<keyword evidence="2" id="KW-0496">Mitochondrion</keyword>
<reference evidence="5" key="3">
    <citation type="submission" date="2015-06" db="UniProtKB">
        <authorList>
            <consortium name="EnsemblMetazoa"/>
        </authorList>
    </citation>
    <scope>IDENTIFICATION</scope>
</reference>
<evidence type="ECO:0000256" key="3">
    <source>
        <dbReference type="ARBA" id="ARBA00023157"/>
    </source>
</evidence>
<dbReference type="PANTHER" id="PTHR46690:SF1">
    <property type="entry name" value="CYTOCHROME C OXIDASE ASSEMBLY FACTOR 6 HOMOLOG"/>
    <property type="match status" value="1"/>
</dbReference>
<proteinExistence type="predicted"/>